<dbReference type="SUPFAM" id="SSF51905">
    <property type="entry name" value="FAD/NAD(P)-binding domain"/>
    <property type="match status" value="1"/>
</dbReference>
<evidence type="ECO:0000256" key="1">
    <source>
        <dbReference type="ARBA" id="ARBA00010790"/>
    </source>
</evidence>
<evidence type="ECO:0000259" key="7">
    <source>
        <dbReference type="Pfam" id="PF05199"/>
    </source>
</evidence>
<evidence type="ECO:0000259" key="6">
    <source>
        <dbReference type="Pfam" id="PF00890"/>
    </source>
</evidence>
<evidence type="ECO:0000313" key="8">
    <source>
        <dbReference type="EMBL" id="OHX10837.1"/>
    </source>
</evidence>
<organism evidence="8 9">
    <name type="scientific">Chromobacterium sphagni</name>
    <dbReference type="NCBI Taxonomy" id="1903179"/>
    <lineage>
        <taxon>Bacteria</taxon>
        <taxon>Pseudomonadati</taxon>
        <taxon>Pseudomonadota</taxon>
        <taxon>Betaproteobacteria</taxon>
        <taxon>Neisseriales</taxon>
        <taxon>Chromobacteriaceae</taxon>
        <taxon>Chromobacterium</taxon>
    </lineage>
</organism>
<dbReference type="Proteomes" id="UP000180088">
    <property type="component" value="Unassembled WGS sequence"/>
</dbReference>
<dbReference type="RefSeq" id="WP_071116895.1">
    <property type="nucleotide sequence ID" value="NZ_MKCS01000003.1"/>
</dbReference>
<dbReference type="InterPro" id="IPR036188">
    <property type="entry name" value="FAD/NAD-bd_sf"/>
</dbReference>
<dbReference type="InterPro" id="IPR003953">
    <property type="entry name" value="FAD-dep_OxRdtase_2_FAD-bd"/>
</dbReference>
<sequence>MSGKIPDPIRAGLVTGWKVFDGAAQGQDLAWDADVVVIGSGAGGAVTAETLSQAGLDVLILEEGGLYSSSDFRMLEAKAYSELYQDSAARQTADKGITILQGRAVGGGTTVNWTSSFRTPPDTLRWWQERYGLAELTPEAMRPWFELAEARLGIAPWQPEPNGNNLVLERGCQALGLRHARIRRNVKGCWNLGYCGMGCPTNAKQSMLVTCIPQALAQGARLLARAKVERLQADLSNSRILQVHGSLLAADGVSVTGRRFAVRARHVVLAAGSIGSPAIMLRSGLADSAGLTGKRTFLHPVALSAALMPELIEPFNGAPQTVYSDHFMHTQSLDGPLGFKLEVPPIHPLLASVTFPGFGHRQALLLKGLPHLHATLALLRDGFHPDSQGGEVRLRGDGSPLLDYPLNDVVWDGVYRSWLAMAELQFAAGASQVMPLHERAEPADSWRQARAMIEGLPLQALQAKLVSAHVMGGMAMSDDPSRGVVDDFGRHWLWRNLSVIDGSIFPTSVGANPQLSIYAFAWRAASELARQLARPG</sequence>
<keyword evidence="4" id="KW-0560">Oxidoreductase</keyword>
<dbReference type="Pfam" id="PF00890">
    <property type="entry name" value="FAD_binding_2"/>
    <property type="match status" value="1"/>
</dbReference>
<reference evidence="8 9" key="1">
    <citation type="submission" date="2016-09" db="EMBL/GenBank/DDBJ databases">
        <title>Chromobacterium muskegensis sp. nov., an insecticidal bacterium isolated from Sphagnum bogs.</title>
        <authorList>
            <person name="Sparks M.E."/>
            <person name="Blackburn M.B."/>
            <person name="Gundersen-Rindal D.E."/>
            <person name="Mitchell A."/>
            <person name="Farrar R."/>
            <person name="Kuhar D."/>
        </authorList>
    </citation>
    <scope>NUCLEOTIDE SEQUENCE [LARGE SCALE GENOMIC DNA]</scope>
    <source>
        <strain evidence="8 9">37-2</strain>
    </source>
</reference>
<dbReference type="InterPro" id="IPR000172">
    <property type="entry name" value="GMC_OxRdtase_N"/>
</dbReference>
<gene>
    <name evidence="8" type="ORF">BI347_20240</name>
</gene>
<dbReference type="GO" id="GO:0050660">
    <property type="term" value="F:flavin adenine dinucleotide binding"/>
    <property type="evidence" value="ECO:0007669"/>
    <property type="project" value="InterPro"/>
</dbReference>
<dbReference type="GO" id="GO:0016614">
    <property type="term" value="F:oxidoreductase activity, acting on CH-OH group of donors"/>
    <property type="evidence" value="ECO:0007669"/>
    <property type="project" value="InterPro"/>
</dbReference>
<dbReference type="Pfam" id="PF05199">
    <property type="entry name" value="GMC_oxred_C"/>
    <property type="match status" value="1"/>
</dbReference>
<dbReference type="InterPro" id="IPR007867">
    <property type="entry name" value="GMC_OxRtase_C"/>
</dbReference>
<evidence type="ECO:0000259" key="5">
    <source>
        <dbReference type="Pfam" id="PF00732"/>
    </source>
</evidence>
<feature type="domain" description="Glucose-methanol-choline oxidoreductase N-terminal" evidence="5">
    <location>
        <begin position="80"/>
        <end position="301"/>
    </location>
</feature>
<dbReference type="PANTHER" id="PTHR46056">
    <property type="entry name" value="LONG-CHAIN-ALCOHOL OXIDASE"/>
    <property type="match status" value="1"/>
</dbReference>
<dbReference type="Pfam" id="PF00732">
    <property type="entry name" value="GMC_oxred_N"/>
    <property type="match status" value="1"/>
</dbReference>
<dbReference type="Gene3D" id="3.50.50.60">
    <property type="entry name" value="FAD/NAD(P)-binding domain"/>
    <property type="match status" value="2"/>
</dbReference>
<dbReference type="STRING" id="1903179.BI347_20240"/>
<evidence type="ECO:0000256" key="3">
    <source>
        <dbReference type="ARBA" id="ARBA00022827"/>
    </source>
</evidence>
<accession>A0A1S1WV85</accession>
<feature type="domain" description="Glucose-methanol-choline oxidoreductase C-terminal" evidence="7">
    <location>
        <begin position="385"/>
        <end position="521"/>
    </location>
</feature>
<comment type="similarity">
    <text evidence="1">Belongs to the GMC oxidoreductase family.</text>
</comment>
<dbReference type="EMBL" id="MKCS01000003">
    <property type="protein sequence ID" value="OHX10837.1"/>
    <property type="molecule type" value="Genomic_DNA"/>
</dbReference>
<proteinExistence type="inferred from homology"/>
<evidence type="ECO:0000256" key="2">
    <source>
        <dbReference type="ARBA" id="ARBA00022630"/>
    </source>
</evidence>
<evidence type="ECO:0000313" key="9">
    <source>
        <dbReference type="Proteomes" id="UP000180088"/>
    </source>
</evidence>
<evidence type="ECO:0000256" key="4">
    <source>
        <dbReference type="ARBA" id="ARBA00023002"/>
    </source>
</evidence>
<name>A0A1S1WV85_9NEIS</name>
<dbReference type="OrthoDB" id="9787779at2"/>
<comment type="caution">
    <text evidence="8">The sequence shown here is derived from an EMBL/GenBank/DDBJ whole genome shotgun (WGS) entry which is preliminary data.</text>
</comment>
<keyword evidence="2" id="KW-0285">Flavoprotein</keyword>
<protein>
    <submittedName>
        <fullName evidence="8">GMC family oxidoreductase</fullName>
    </submittedName>
</protein>
<dbReference type="PANTHER" id="PTHR46056:SF12">
    <property type="entry name" value="LONG-CHAIN-ALCOHOL OXIDASE"/>
    <property type="match status" value="1"/>
</dbReference>
<dbReference type="AlphaFoldDB" id="A0A1S1WV85"/>
<keyword evidence="3" id="KW-0274">FAD</keyword>
<feature type="domain" description="FAD-dependent oxidoreductase 2 FAD-binding" evidence="6">
    <location>
        <begin position="34"/>
        <end position="66"/>
    </location>
</feature>